<feature type="chain" id="PRO_5036403382" evidence="1">
    <location>
        <begin position="17"/>
        <end position="177"/>
    </location>
</feature>
<keyword evidence="1" id="KW-0732">Signal</keyword>
<keyword evidence="3" id="KW-1185">Reference proteome</keyword>
<accession>A0A7R9KJN5</accession>
<name>A0A7R9KJN5_9ACAR</name>
<reference evidence="2" key="1">
    <citation type="submission" date="2020-11" db="EMBL/GenBank/DDBJ databases">
        <authorList>
            <person name="Tran Van P."/>
        </authorList>
    </citation>
    <scope>NUCLEOTIDE SEQUENCE</scope>
</reference>
<dbReference type="AlphaFoldDB" id="A0A7R9KJN5"/>
<proteinExistence type="predicted"/>
<dbReference type="InterPro" id="IPR012674">
    <property type="entry name" value="Calycin"/>
</dbReference>
<dbReference type="EMBL" id="CAJPIZ010002364">
    <property type="protein sequence ID" value="CAG2104923.1"/>
    <property type="molecule type" value="Genomic_DNA"/>
</dbReference>
<gene>
    <name evidence="2" type="ORF">OSB1V03_LOCUS4937</name>
</gene>
<protein>
    <submittedName>
        <fullName evidence="2">Uncharacterized protein</fullName>
    </submittedName>
</protein>
<evidence type="ECO:0000256" key="1">
    <source>
        <dbReference type="SAM" id="SignalP"/>
    </source>
</evidence>
<organism evidence="2">
    <name type="scientific">Medioppia subpectinata</name>
    <dbReference type="NCBI Taxonomy" id="1979941"/>
    <lineage>
        <taxon>Eukaryota</taxon>
        <taxon>Metazoa</taxon>
        <taxon>Ecdysozoa</taxon>
        <taxon>Arthropoda</taxon>
        <taxon>Chelicerata</taxon>
        <taxon>Arachnida</taxon>
        <taxon>Acari</taxon>
        <taxon>Acariformes</taxon>
        <taxon>Sarcoptiformes</taxon>
        <taxon>Oribatida</taxon>
        <taxon>Brachypylina</taxon>
        <taxon>Oppioidea</taxon>
        <taxon>Oppiidae</taxon>
        <taxon>Medioppia</taxon>
    </lineage>
</organism>
<feature type="signal peptide" evidence="1">
    <location>
        <begin position="1"/>
        <end position="16"/>
    </location>
</feature>
<dbReference type="SUPFAM" id="SSF50814">
    <property type="entry name" value="Lipocalins"/>
    <property type="match status" value="1"/>
</dbReference>
<dbReference type="Gene3D" id="2.40.128.20">
    <property type="match status" value="1"/>
</dbReference>
<evidence type="ECO:0000313" key="3">
    <source>
        <dbReference type="Proteomes" id="UP000759131"/>
    </source>
</evidence>
<evidence type="ECO:0000313" key="2">
    <source>
        <dbReference type="EMBL" id="CAD7624493.1"/>
    </source>
</evidence>
<sequence>MFKLVLLITMTTITQQMVHPYNQAISKTLHQFDLNELTGRWYSVYNSGQRPGNSLCPVLDVRVDNGNVTVTERLGIDVITNEILISNQNLKGKLEKVINMGTFTIGLPWYILQVHPVLVVYKQISFNKHEDQWSVYSRAPAASVGDVDRGLELLAQVKPVGTDTNVPAQVLVIQSDK</sequence>
<dbReference type="Proteomes" id="UP000759131">
    <property type="component" value="Unassembled WGS sequence"/>
</dbReference>
<dbReference type="EMBL" id="OC856939">
    <property type="protein sequence ID" value="CAD7624493.1"/>
    <property type="molecule type" value="Genomic_DNA"/>
</dbReference>
<dbReference type="OrthoDB" id="6526869at2759"/>